<dbReference type="SMART" id="SM00261">
    <property type="entry name" value="FU"/>
    <property type="match status" value="2"/>
</dbReference>
<dbReference type="STRING" id="400682.A0A1X7TVT8"/>
<feature type="domain" description="Growth factor receptor" evidence="3">
    <location>
        <begin position="4"/>
        <end position="63"/>
    </location>
</feature>
<name>A0A1X7TVT8_AMPQE</name>
<accession>A0A1X7TVT8</accession>
<dbReference type="SUPFAM" id="SSF57184">
    <property type="entry name" value="Growth factor receptor domain"/>
    <property type="match status" value="1"/>
</dbReference>
<evidence type="ECO:0000256" key="2">
    <source>
        <dbReference type="SAM" id="MobiDB-lite"/>
    </source>
</evidence>
<dbReference type="InParanoid" id="A0A1X7TVT8"/>
<dbReference type="CDD" id="cd00064">
    <property type="entry name" value="FU"/>
    <property type="match status" value="1"/>
</dbReference>
<dbReference type="AlphaFoldDB" id="A0A1X7TVT8"/>
<dbReference type="InterPro" id="IPR032778">
    <property type="entry name" value="GF_recep_IV"/>
</dbReference>
<keyword evidence="1" id="KW-0325">Glycoprotein</keyword>
<feature type="compositionally biased region" description="Basic and acidic residues" evidence="2">
    <location>
        <begin position="206"/>
        <end position="228"/>
    </location>
</feature>
<dbReference type="InterPro" id="IPR036941">
    <property type="entry name" value="Rcpt_L-dom_sf"/>
</dbReference>
<dbReference type="InterPro" id="IPR006212">
    <property type="entry name" value="Furin_repeat"/>
</dbReference>
<protein>
    <recommendedName>
        <fullName evidence="3">Growth factor receptor domain-containing protein</fullName>
    </recommendedName>
</protein>
<evidence type="ECO:0000313" key="4">
    <source>
        <dbReference type="EnsemblMetazoa" id="Aqu2.1.19029_001"/>
    </source>
</evidence>
<sequence length="349" mass="39001">MNMTCHSQCSSASGWCWGPNDTQCVTCTNFSFNGQCVPDCHNFDAHGIKNVQGPANCSICNTDFFVNVSIGVGIECLESCVGDTYLPDDRTSGECLPCFNGCTLGNGCAGPGKTFNDSNGCSACDTILLNLNGEQIKCQRNVTCPSGYYREQLLEDRGIFLTGWELEPERRPSFEDLVYQFNTMMMSPKKYVKIKKTRALRGAVYDSHDSNKKESNFHKGRLKDTHKNSNDKDGYVDCLHEDSNDKDGYVDCLHEDSNDKDGYVDCLHEDSNDKDGYVDCLHEDSNDKDGYVECLHEDSNDKDSYIDCLHEDANDKDGYIDCLQEDSNDGDIDCFNEGANDAKFIKNQF</sequence>
<organism evidence="4">
    <name type="scientific">Amphimedon queenslandica</name>
    <name type="common">Sponge</name>
    <dbReference type="NCBI Taxonomy" id="400682"/>
    <lineage>
        <taxon>Eukaryota</taxon>
        <taxon>Metazoa</taxon>
        <taxon>Porifera</taxon>
        <taxon>Demospongiae</taxon>
        <taxon>Heteroscleromorpha</taxon>
        <taxon>Haplosclerida</taxon>
        <taxon>Niphatidae</taxon>
        <taxon>Amphimedon</taxon>
    </lineage>
</organism>
<evidence type="ECO:0000256" key="1">
    <source>
        <dbReference type="ARBA" id="ARBA00023180"/>
    </source>
</evidence>
<dbReference type="EnsemblMetazoa" id="Aqu2.1.19029_001">
    <property type="protein sequence ID" value="Aqu2.1.19029_001"/>
    <property type="gene ID" value="Aqu2.1.19029"/>
</dbReference>
<reference evidence="4" key="1">
    <citation type="submission" date="2017-05" db="UniProtKB">
        <authorList>
            <consortium name="EnsemblMetazoa"/>
        </authorList>
    </citation>
    <scope>IDENTIFICATION</scope>
</reference>
<dbReference type="Pfam" id="PF14843">
    <property type="entry name" value="GF_recep_IV"/>
    <property type="match status" value="1"/>
</dbReference>
<dbReference type="InterPro" id="IPR009030">
    <property type="entry name" value="Growth_fac_rcpt_cys_sf"/>
</dbReference>
<dbReference type="eggNOG" id="KOG1025">
    <property type="taxonomic scope" value="Eukaryota"/>
</dbReference>
<dbReference type="OrthoDB" id="430044at2759"/>
<evidence type="ECO:0000259" key="3">
    <source>
        <dbReference type="Pfam" id="PF14843"/>
    </source>
</evidence>
<proteinExistence type="predicted"/>
<feature type="region of interest" description="Disordered" evidence="2">
    <location>
        <begin position="205"/>
        <end position="228"/>
    </location>
</feature>
<dbReference type="Gene3D" id="3.80.20.20">
    <property type="entry name" value="Receptor L-domain"/>
    <property type="match status" value="1"/>
</dbReference>
<dbReference type="Gene3D" id="2.10.220.10">
    <property type="entry name" value="Hormone Receptor, Insulin-like Growth Factor Receptor 1, Chain A, domain 2"/>
    <property type="match status" value="1"/>
</dbReference>